<gene>
    <name evidence="1" type="ORF">NC653_022922</name>
</gene>
<keyword evidence="2" id="KW-1185">Reference proteome</keyword>
<sequence length="41" mass="4850">MSKDHYERLLIRIEPIDEGDAVFGVEMYYGHRSYGSKLLFL</sequence>
<name>A0AAD6MG78_9ROSI</name>
<reference evidence="1" key="1">
    <citation type="journal article" date="2023" name="Mol. Ecol. Resour.">
        <title>Chromosome-level genome assembly of a triploid poplar Populus alba 'Berolinensis'.</title>
        <authorList>
            <person name="Chen S."/>
            <person name="Yu Y."/>
            <person name="Wang X."/>
            <person name="Wang S."/>
            <person name="Zhang T."/>
            <person name="Zhou Y."/>
            <person name="He R."/>
            <person name="Meng N."/>
            <person name="Wang Y."/>
            <person name="Liu W."/>
            <person name="Liu Z."/>
            <person name="Liu J."/>
            <person name="Guo Q."/>
            <person name="Huang H."/>
            <person name="Sederoff R.R."/>
            <person name="Wang G."/>
            <person name="Qu G."/>
            <person name="Chen S."/>
        </authorList>
    </citation>
    <scope>NUCLEOTIDE SEQUENCE</scope>
    <source>
        <strain evidence="1">SC-2020</strain>
    </source>
</reference>
<protein>
    <submittedName>
        <fullName evidence="1">Uncharacterized protein</fullName>
    </submittedName>
</protein>
<proteinExistence type="predicted"/>
<dbReference type="AlphaFoldDB" id="A0AAD6MG78"/>
<dbReference type="Proteomes" id="UP001164929">
    <property type="component" value="Chromosome 9"/>
</dbReference>
<accession>A0AAD6MG78</accession>
<organism evidence="1 2">
    <name type="scientific">Populus alba x Populus x berolinensis</name>
    <dbReference type="NCBI Taxonomy" id="444605"/>
    <lineage>
        <taxon>Eukaryota</taxon>
        <taxon>Viridiplantae</taxon>
        <taxon>Streptophyta</taxon>
        <taxon>Embryophyta</taxon>
        <taxon>Tracheophyta</taxon>
        <taxon>Spermatophyta</taxon>
        <taxon>Magnoliopsida</taxon>
        <taxon>eudicotyledons</taxon>
        <taxon>Gunneridae</taxon>
        <taxon>Pentapetalae</taxon>
        <taxon>rosids</taxon>
        <taxon>fabids</taxon>
        <taxon>Malpighiales</taxon>
        <taxon>Salicaceae</taxon>
        <taxon>Saliceae</taxon>
        <taxon>Populus</taxon>
    </lineage>
</organism>
<dbReference type="EMBL" id="JAQIZT010000009">
    <property type="protein sequence ID" value="KAJ6984762.1"/>
    <property type="molecule type" value="Genomic_DNA"/>
</dbReference>
<comment type="caution">
    <text evidence="1">The sequence shown here is derived from an EMBL/GenBank/DDBJ whole genome shotgun (WGS) entry which is preliminary data.</text>
</comment>
<evidence type="ECO:0000313" key="2">
    <source>
        <dbReference type="Proteomes" id="UP001164929"/>
    </source>
</evidence>
<evidence type="ECO:0000313" key="1">
    <source>
        <dbReference type="EMBL" id="KAJ6984762.1"/>
    </source>
</evidence>